<reference evidence="3 4" key="1">
    <citation type="journal article" date="2018" name="Nat. Ecol. Evol.">
        <title>Pezizomycetes genomes reveal the molecular basis of ectomycorrhizal truffle lifestyle.</title>
        <authorList>
            <person name="Murat C."/>
            <person name="Payen T."/>
            <person name="Noel B."/>
            <person name="Kuo A."/>
            <person name="Morin E."/>
            <person name="Chen J."/>
            <person name="Kohler A."/>
            <person name="Krizsan K."/>
            <person name="Balestrini R."/>
            <person name="Da Silva C."/>
            <person name="Montanini B."/>
            <person name="Hainaut M."/>
            <person name="Levati E."/>
            <person name="Barry K.W."/>
            <person name="Belfiori B."/>
            <person name="Cichocki N."/>
            <person name="Clum A."/>
            <person name="Dockter R.B."/>
            <person name="Fauchery L."/>
            <person name="Guy J."/>
            <person name="Iotti M."/>
            <person name="Le Tacon F."/>
            <person name="Lindquist E.A."/>
            <person name="Lipzen A."/>
            <person name="Malagnac F."/>
            <person name="Mello A."/>
            <person name="Molinier V."/>
            <person name="Miyauchi S."/>
            <person name="Poulain J."/>
            <person name="Riccioni C."/>
            <person name="Rubini A."/>
            <person name="Sitrit Y."/>
            <person name="Splivallo R."/>
            <person name="Traeger S."/>
            <person name="Wang M."/>
            <person name="Zifcakova L."/>
            <person name="Wipf D."/>
            <person name="Zambonelli A."/>
            <person name="Paolocci F."/>
            <person name="Nowrousian M."/>
            <person name="Ottonello S."/>
            <person name="Baldrian P."/>
            <person name="Spatafora J.W."/>
            <person name="Henrissat B."/>
            <person name="Nagy L.G."/>
            <person name="Aury J.M."/>
            <person name="Wincker P."/>
            <person name="Grigoriev I.V."/>
            <person name="Bonfante P."/>
            <person name="Martin F.M."/>
        </authorList>
    </citation>
    <scope>NUCLEOTIDE SEQUENCE [LARGE SCALE GENOMIC DNA]</scope>
    <source>
        <strain evidence="3 4">120613-1</strain>
    </source>
</reference>
<dbReference type="Proteomes" id="UP000276215">
    <property type="component" value="Unassembled WGS sequence"/>
</dbReference>
<name>A0A3N4JWR0_9PEZI</name>
<dbReference type="EMBL" id="ML120367">
    <property type="protein sequence ID" value="RPB02657.1"/>
    <property type="molecule type" value="Genomic_DNA"/>
</dbReference>
<proteinExistence type="predicted"/>
<evidence type="ECO:0000256" key="1">
    <source>
        <dbReference type="SAM" id="MobiDB-lite"/>
    </source>
</evidence>
<dbReference type="AlphaFoldDB" id="A0A3N4JWR0"/>
<feature type="transmembrane region" description="Helical" evidence="2">
    <location>
        <begin position="121"/>
        <end position="138"/>
    </location>
</feature>
<protein>
    <submittedName>
        <fullName evidence="3">Uncharacterized protein</fullName>
    </submittedName>
</protein>
<evidence type="ECO:0000313" key="3">
    <source>
        <dbReference type="EMBL" id="RPB02657.1"/>
    </source>
</evidence>
<keyword evidence="2" id="KW-0812">Transmembrane</keyword>
<sequence>MPTLVYRAEGKKKKKTLKHRSTLPGPPVLSLPLPVISTSTRPHNMGNTSTTVNILLTHPLRCFPRQPSSSFPFFLSFPSIVYSSQLINSNNMELITHHPRNQGRKERGTKKTKGKKKKKESGFSSFTLPLFFFFFFFLSRHTVNWQCYAYGTLPLWLLYA</sequence>
<accession>A0A3N4JWR0</accession>
<organism evidence="3 4">
    <name type="scientific">Choiromyces venosus 120613-1</name>
    <dbReference type="NCBI Taxonomy" id="1336337"/>
    <lineage>
        <taxon>Eukaryota</taxon>
        <taxon>Fungi</taxon>
        <taxon>Dikarya</taxon>
        <taxon>Ascomycota</taxon>
        <taxon>Pezizomycotina</taxon>
        <taxon>Pezizomycetes</taxon>
        <taxon>Pezizales</taxon>
        <taxon>Tuberaceae</taxon>
        <taxon>Choiromyces</taxon>
    </lineage>
</organism>
<evidence type="ECO:0000256" key="2">
    <source>
        <dbReference type="SAM" id="Phobius"/>
    </source>
</evidence>
<feature type="region of interest" description="Disordered" evidence="1">
    <location>
        <begin position="98"/>
        <end position="118"/>
    </location>
</feature>
<keyword evidence="2" id="KW-0472">Membrane</keyword>
<gene>
    <name evidence="3" type="ORF">L873DRAFT_425273</name>
</gene>
<evidence type="ECO:0000313" key="4">
    <source>
        <dbReference type="Proteomes" id="UP000276215"/>
    </source>
</evidence>
<keyword evidence="2" id="KW-1133">Transmembrane helix</keyword>
<keyword evidence="4" id="KW-1185">Reference proteome</keyword>